<dbReference type="PROSITE" id="PS00109">
    <property type="entry name" value="PROTEIN_KINASE_TYR"/>
    <property type="match status" value="1"/>
</dbReference>
<keyword evidence="5" id="KW-0418">Kinase</keyword>
<evidence type="ECO:0000259" key="10">
    <source>
        <dbReference type="PROSITE" id="PS50011"/>
    </source>
</evidence>
<evidence type="ECO:0000256" key="7">
    <source>
        <dbReference type="ARBA" id="ARBA00047899"/>
    </source>
</evidence>
<dbReference type="Pfam" id="PF00069">
    <property type="entry name" value="Pkinase"/>
    <property type="match status" value="1"/>
</dbReference>
<comment type="caution">
    <text evidence="11">The sequence shown here is derived from an EMBL/GenBank/DDBJ whole genome shotgun (WGS) entry which is preliminary data.</text>
</comment>
<organism evidence="11 12">
    <name type="scientific">Candidatus Thermofonsia Clade 1 bacterium</name>
    <dbReference type="NCBI Taxonomy" id="2364210"/>
    <lineage>
        <taxon>Bacteria</taxon>
        <taxon>Bacillati</taxon>
        <taxon>Chloroflexota</taxon>
        <taxon>Candidatus Thermofontia</taxon>
        <taxon>Candidatus Thermofonsia Clade 1</taxon>
    </lineage>
</organism>
<feature type="binding site" evidence="9">
    <location>
        <position position="41"/>
    </location>
    <ligand>
        <name>ATP</name>
        <dbReference type="ChEBI" id="CHEBI:30616"/>
    </ligand>
</feature>
<feature type="non-terminal residue" evidence="11">
    <location>
        <position position="276"/>
    </location>
</feature>
<dbReference type="CDD" id="cd14014">
    <property type="entry name" value="STKc_PknB_like"/>
    <property type="match status" value="1"/>
</dbReference>
<dbReference type="SUPFAM" id="SSF56112">
    <property type="entry name" value="Protein kinase-like (PK-like)"/>
    <property type="match status" value="1"/>
</dbReference>
<evidence type="ECO:0000313" key="11">
    <source>
        <dbReference type="EMBL" id="PJF36271.1"/>
    </source>
</evidence>
<evidence type="ECO:0000313" key="12">
    <source>
        <dbReference type="Proteomes" id="UP000229681"/>
    </source>
</evidence>
<evidence type="ECO:0000256" key="2">
    <source>
        <dbReference type="ARBA" id="ARBA00022527"/>
    </source>
</evidence>
<feature type="domain" description="Protein kinase" evidence="10">
    <location>
        <begin position="12"/>
        <end position="276"/>
    </location>
</feature>
<keyword evidence="4 9" id="KW-0547">Nucleotide-binding</keyword>
<dbReference type="PROSITE" id="PS00107">
    <property type="entry name" value="PROTEIN_KINASE_ATP"/>
    <property type="match status" value="1"/>
</dbReference>
<dbReference type="PANTHER" id="PTHR43289:SF6">
    <property type="entry name" value="SERINE_THREONINE-PROTEIN KINASE NEKL-3"/>
    <property type="match status" value="1"/>
</dbReference>
<name>A0A2M8PFJ0_9CHLR</name>
<keyword evidence="3" id="KW-0808">Transferase</keyword>
<accession>A0A2M8PFJ0</accession>
<dbReference type="PANTHER" id="PTHR43289">
    <property type="entry name" value="MITOGEN-ACTIVATED PROTEIN KINASE KINASE KINASE 20-RELATED"/>
    <property type="match status" value="1"/>
</dbReference>
<evidence type="ECO:0000256" key="8">
    <source>
        <dbReference type="ARBA" id="ARBA00048679"/>
    </source>
</evidence>
<evidence type="ECO:0000256" key="9">
    <source>
        <dbReference type="PROSITE-ProRule" id="PRU10141"/>
    </source>
</evidence>
<evidence type="ECO:0000256" key="1">
    <source>
        <dbReference type="ARBA" id="ARBA00012513"/>
    </source>
</evidence>
<dbReference type="Gene3D" id="1.10.510.10">
    <property type="entry name" value="Transferase(Phosphotransferase) domain 1"/>
    <property type="match status" value="1"/>
</dbReference>
<dbReference type="Gene3D" id="3.30.200.20">
    <property type="entry name" value="Phosphorylase Kinase, domain 1"/>
    <property type="match status" value="1"/>
</dbReference>
<evidence type="ECO:0000256" key="6">
    <source>
        <dbReference type="ARBA" id="ARBA00022840"/>
    </source>
</evidence>
<dbReference type="InterPro" id="IPR000719">
    <property type="entry name" value="Prot_kinase_dom"/>
</dbReference>
<dbReference type="InterPro" id="IPR008266">
    <property type="entry name" value="Tyr_kinase_AS"/>
</dbReference>
<dbReference type="EC" id="2.7.11.1" evidence="1"/>
<dbReference type="FunFam" id="1.10.510.10:FF:000021">
    <property type="entry name" value="Serine/threonine protein kinase"/>
    <property type="match status" value="1"/>
</dbReference>
<protein>
    <recommendedName>
        <fullName evidence="1">non-specific serine/threonine protein kinase</fullName>
        <ecNumber evidence="1">2.7.11.1</ecNumber>
    </recommendedName>
</protein>
<dbReference type="AlphaFoldDB" id="A0A2M8PFJ0"/>
<dbReference type="InterPro" id="IPR017441">
    <property type="entry name" value="Protein_kinase_ATP_BS"/>
</dbReference>
<evidence type="ECO:0000256" key="5">
    <source>
        <dbReference type="ARBA" id="ARBA00022777"/>
    </source>
</evidence>
<comment type="catalytic activity">
    <reaction evidence="7">
        <text>L-threonyl-[protein] + ATP = O-phospho-L-threonyl-[protein] + ADP + H(+)</text>
        <dbReference type="Rhea" id="RHEA:46608"/>
        <dbReference type="Rhea" id="RHEA-COMP:11060"/>
        <dbReference type="Rhea" id="RHEA-COMP:11605"/>
        <dbReference type="ChEBI" id="CHEBI:15378"/>
        <dbReference type="ChEBI" id="CHEBI:30013"/>
        <dbReference type="ChEBI" id="CHEBI:30616"/>
        <dbReference type="ChEBI" id="CHEBI:61977"/>
        <dbReference type="ChEBI" id="CHEBI:456216"/>
        <dbReference type="EC" id="2.7.11.1"/>
    </reaction>
</comment>
<gene>
    <name evidence="11" type="ORF">CUN49_06245</name>
</gene>
<dbReference type="EMBL" id="PGTM01000066">
    <property type="protein sequence ID" value="PJF36271.1"/>
    <property type="molecule type" value="Genomic_DNA"/>
</dbReference>
<dbReference type="Proteomes" id="UP000229681">
    <property type="component" value="Unassembled WGS sequence"/>
</dbReference>
<dbReference type="GO" id="GO:0004674">
    <property type="term" value="F:protein serine/threonine kinase activity"/>
    <property type="evidence" value="ECO:0007669"/>
    <property type="project" value="UniProtKB-KW"/>
</dbReference>
<keyword evidence="6 9" id="KW-0067">ATP-binding</keyword>
<sequence>MVELLGTRLNRYEIRERIGKGGMAAVYKAWDVNLERWVAVKVLHTHLSDQEDFKERFEREAKLIASLNHPNIVQVYDFDTVERNGERIYYMVMTYVEGQTLRQVMEQRRASGERFSLAEIGAIMRGVCAALSYAHKRGMVHRDVTPGNILFNAEEQPVLADFGIARMVEGARITRSGTTSGTPIYMSPEQSTGAESDHRADIYSLGVILFELLSGKAPYEGESTVAILMKHVNDPIPKVTDLVPGLPPAADIIVARALAKSPEARYQSVEAFLHDL</sequence>
<dbReference type="PROSITE" id="PS50011">
    <property type="entry name" value="PROTEIN_KINASE_DOM"/>
    <property type="match status" value="1"/>
</dbReference>
<proteinExistence type="predicted"/>
<dbReference type="InterPro" id="IPR011009">
    <property type="entry name" value="Kinase-like_dom_sf"/>
</dbReference>
<comment type="catalytic activity">
    <reaction evidence="8">
        <text>L-seryl-[protein] + ATP = O-phospho-L-seryl-[protein] + ADP + H(+)</text>
        <dbReference type="Rhea" id="RHEA:17989"/>
        <dbReference type="Rhea" id="RHEA-COMP:9863"/>
        <dbReference type="Rhea" id="RHEA-COMP:11604"/>
        <dbReference type="ChEBI" id="CHEBI:15378"/>
        <dbReference type="ChEBI" id="CHEBI:29999"/>
        <dbReference type="ChEBI" id="CHEBI:30616"/>
        <dbReference type="ChEBI" id="CHEBI:83421"/>
        <dbReference type="ChEBI" id="CHEBI:456216"/>
        <dbReference type="EC" id="2.7.11.1"/>
    </reaction>
</comment>
<evidence type="ECO:0000256" key="3">
    <source>
        <dbReference type="ARBA" id="ARBA00022679"/>
    </source>
</evidence>
<reference evidence="11 12" key="1">
    <citation type="submission" date="2017-11" db="EMBL/GenBank/DDBJ databases">
        <title>Evolution of Phototrophy in the Chloroflexi Phylum Driven by Horizontal Gene Transfer.</title>
        <authorList>
            <person name="Ward L.M."/>
            <person name="Hemp J."/>
            <person name="Shih P.M."/>
            <person name="Mcglynn S.E."/>
            <person name="Fischer W."/>
        </authorList>
    </citation>
    <scope>NUCLEOTIDE SEQUENCE [LARGE SCALE GENOMIC DNA]</scope>
    <source>
        <strain evidence="11">JP3_13</strain>
    </source>
</reference>
<evidence type="ECO:0000256" key="4">
    <source>
        <dbReference type="ARBA" id="ARBA00022741"/>
    </source>
</evidence>
<dbReference type="FunFam" id="3.30.200.20:FF:000035">
    <property type="entry name" value="Serine/threonine protein kinase Stk1"/>
    <property type="match status" value="1"/>
</dbReference>
<dbReference type="GO" id="GO:0005524">
    <property type="term" value="F:ATP binding"/>
    <property type="evidence" value="ECO:0007669"/>
    <property type="project" value="UniProtKB-UniRule"/>
</dbReference>
<keyword evidence="2" id="KW-0723">Serine/threonine-protein kinase</keyword>